<name>A0AAC9I5U4_9FLAO</name>
<reference evidence="2 3" key="1">
    <citation type="submission" date="2016-10" db="EMBL/GenBank/DDBJ databases">
        <title>Flavobacterium gilvum sp. nov., isolated from stream water.</title>
        <authorList>
            <person name="Shin S.-K."/>
            <person name="Cho Y.-J."/>
            <person name="Yi H."/>
        </authorList>
    </citation>
    <scope>NUCLEOTIDE SEQUENCE [LARGE SCALE GENOMIC DNA]</scope>
    <source>
        <strain evidence="2 3">EM1308</strain>
    </source>
</reference>
<dbReference type="SUPFAM" id="SSF55008">
    <property type="entry name" value="HMA, heavy metal-associated domain"/>
    <property type="match status" value="1"/>
</dbReference>
<dbReference type="RefSeq" id="WP_035636626.1">
    <property type="nucleotide sequence ID" value="NZ_CP017479.1"/>
</dbReference>
<protein>
    <recommendedName>
        <fullName evidence="1">HMA domain-containing protein</fullName>
    </recommendedName>
</protein>
<sequence>MNNKETFIFKTNINCGGCVEKVSPFLDNAKGIEKWSVDTTNKDKILLVISNGILQSEIINTVQKAGFKIEVLK</sequence>
<dbReference type="EMBL" id="CP017479">
    <property type="protein sequence ID" value="AOW09921.1"/>
    <property type="molecule type" value="Genomic_DNA"/>
</dbReference>
<dbReference type="Gene3D" id="3.30.70.100">
    <property type="match status" value="1"/>
</dbReference>
<dbReference type="GO" id="GO:0046872">
    <property type="term" value="F:metal ion binding"/>
    <property type="evidence" value="ECO:0007669"/>
    <property type="project" value="InterPro"/>
</dbReference>
<dbReference type="Proteomes" id="UP000175968">
    <property type="component" value="Chromosome"/>
</dbReference>
<dbReference type="AlphaFoldDB" id="A0AAC9I5U4"/>
<evidence type="ECO:0000313" key="3">
    <source>
        <dbReference type="Proteomes" id="UP000175968"/>
    </source>
</evidence>
<organism evidence="2 3">
    <name type="scientific">Flavobacterium gilvum</name>
    <dbReference type="NCBI Taxonomy" id="1492737"/>
    <lineage>
        <taxon>Bacteria</taxon>
        <taxon>Pseudomonadati</taxon>
        <taxon>Bacteroidota</taxon>
        <taxon>Flavobacteriia</taxon>
        <taxon>Flavobacteriales</taxon>
        <taxon>Flavobacteriaceae</taxon>
        <taxon>Flavobacterium</taxon>
    </lineage>
</organism>
<keyword evidence="3" id="KW-1185">Reference proteome</keyword>
<dbReference type="InterPro" id="IPR036163">
    <property type="entry name" value="HMA_dom_sf"/>
</dbReference>
<dbReference type="InterPro" id="IPR006121">
    <property type="entry name" value="HMA_dom"/>
</dbReference>
<proteinExistence type="predicted"/>
<accession>A0AAC9I5U4</accession>
<evidence type="ECO:0000259" key="1">
    <source>
        <dbReference type="PROSITE" id="PS50846"/>
    </source>
</evidence>
<dbReference type="CDD" id="cd00371">
    <property type="entry name" value="HMA"/>
    <property type="match status" value="1"/>
</dbReference>
<dbReference type="PROSITE" id="PS50846">
    <property type="entry name" value="HMA_2"/>
    <property type="match status" value="1"/>
</dbReference>
<evidence type="ECO:0000313" key="2">
    <source>
        <dbReference type="EMBL" id="AOW09921.1"/>
    </source>
</evidence>
<gene>
    <name evidence="2" type="ORF">EM308_10595</name>
</gene>
<dbReference type="KEGG" id="fgl:EM308_10595"/>
<feature type="domain" description="HMA" evidence="1">
    <location>
        <begin position="4"/>
        <end position="70"/>
    </location>
</feature>